<proteinExistence type="inferred from homology"/>
<evidence type="ECO:0000313" key="10">
    <source>
        <dbReference type="EMBL" id="PLR94914.1"/>
    </source>
</evidence>
<evidence type="ECO:0000256" key="2">
    <source>
        <dbReference type="ARBA" id="ARBA00008038"/>
    </source>
</evidence>
<keyword evidence="10" id="KW-0282">Flagellum</keyword>
<comment type="similarity">
    <text evidence="2">Belongs to the MotA family.</text>
</comment>
<dbReference type="PANTHER" id="PTHR30433">
    <property type="entry name" value="CHEMOTAXIS PROTEIN MOTA"/>
    <property type="match status" value="1"/>
</dbReference>
<dbReference type="NCBIfam" id="NF005997">
    <property type="entry name" value="PRK08124.1"/>
    <property type="match status" value="1"/>
</dbReference>
<evidence type="ECO:0000256" key="1">
    <source>
        <dbReference type="ARBA" id="ARBA00004651"/>
    </source>
</evidence>
<dbReference type="RefSeq" id="WP_101621534.1">
    <property type="nucleotide sequence ID" value="NZ_PGVD01000045.1"/>
</dbReference>
<dbReference type="EMBL" id="PGVD01000045">
    <property type="protein sequence ID" value="PLR94914.1"/>
    <property type="molecule type" value="Genomic_DNA"/>
</dbReference>
<keyword evidence="6 8" id="KW-1133">Transmembrane helix</keyword>
<keyword evidence="5 8" id="KW-0812">Transmembrane</keyword>
<keyword evidence="10" id="KW-0969">Cilium</keyword>
<dbReference type="InterPro" id="IPR002898">
    <property type="entry name" value="MotA_ExbB_proton_chnl"/>
</dbReference>
<evidence type="ECO:0000256" key="6">
    <source>
        <dbReference type="ARBA" id="ARBA00022989"/>
    </source>
</evidence>
<feature type="domain" description="MotA/TolQ/ExbB proton channel" evidence="9">
    <location>
        <begin position="101"/>
        <end position="217"/>
    </location>
</feature>
<evidence type="ECO:0000256" key="8">
    <source>
        <dbReference type="SAM" id="Phobius"/>
    </source>
</evidence>
<dbReference type="PROSITE" id="PS01307">
    <property type="entry name" value="MOTA"/>
    <property type="match status" value="1"/>
</dbReference>
<dbReference type="InterPro" id="IPR000540">
    <property type="entry name" value="Flag_MotA_CS"/>
</dbReference>
<sequence length="264" mass="28312">MDKTSLIGVILGIFAVGVGMVLKGVSVVALANPAAILIILIGTAAAVIIAFPTDEIKRLPKLFGVIFKEQTLVNTVELIRMFSDWAQLARKEGLLALEAKTNEIEDSFLRSGLSLAVDGQSADYIRDVLSEEIEAMEERHQAGASIFTQAGTYAPTLGVLGAVVGLIAALGNMADIDALGHAISAAFVATLLGIFTGYVLWHPFANKLKRKSKQEAKIKYMMIEGILSILEGEAPRVIEQKLASFLPAGERKIFLEESSVKADE</sequence>
<evidence type="ECO:0000259" key="9">
    <source>
        <dbReference type="Pfam" id="PF01618"/>
    </source>
</evidence>
<feature type="transmembrane region" description="Helical" evidence="8">
    <location>
        <begin position="34"/>
        <end position="51"/>
    </location>
</feature>
<feature type="transmembrane region" description="Helical" evidence="8">
    <location>
        <begin position="182"/>
        <end position="201"/>
    </location>
</feature>
<evidence type="ECO:0000256" key="3">
    <source>
        <dbReference type="ARBA" id="ARBA00022448"/>
    </source>
</evidence>
<evidence type="ECO:0000313" key="11">
    <source>
        <dbReference type="Proteomes" id="UP000235114"/>
    </source>
</evidence>
<accession>A0ABX4T143</accession>
<feature type="transmembrane region" description="Helical" evidence="8">
    <location>
        <begin position="146"/>
        <end position="170"/>
    </location>
</feature>
<dbReference type="Proteomes" id="UP000235114">
    <property type="component" value="Unassembled WGS sequence"/>
</dbReference>
<gene>
    <name evidence="10" type="ORF">CVD25_15755</name>
</gene>
<dbReference type="PANTHER" id="PTHR30433:SF3">
    <property type="entry name" value="MOTILITY PROTEIN A"/>
    <property type="match status" value="1"/>
</dbReference>
<feature type="transmembrane region" description="Helical" evidence="8">
    <location>
        <begin position="7"/>
        <end position="28"/>
    </location>
</feature>
<protein>
    <submittedName>
        <fullName evidence="10">Flagellar motor protein MotA</fullName>
    </submittedName>
</protein>
<comment type="subcellular location">
    <subcellularLocation>
        <location evidence="1">Cell membrane</location>
        <topology evidence="1">Multi-pass membrane protein</topology>
    </subcellularLocation>
</comment>
<keyword evidence="11" id="KW-1185">Reference proteome</keyword>
<reference evidence="10 11" key="1">
    <citation type="submission" date="2017-12" db="EMBL/GenBank/DDBJ databases">
        <title>Comparative Functional Genomics of Dry Heat Resistant strains isolated from the Viking Spacecraft.</title>
        <authorList>
            <person name="Seuylemezian A."/>
            <person name="Cooper K."/>
            <person name="Vaishampayan P."/>
        </authorList>
    </citation>
    <scope>NUCLEOTIDE SEQUENCE [LARGE SCALE GENOMIC DNA]</scope>
    <source>
        <strain evidence="10 11">ATCC 29669</strain>
    </source>
</reference>
<keyword evidence="4" id="KW-1003">Cell membrane</keyword>
<keyword evidence="3" id="KW-0813">Transport</keyword>
<keyword evidence="7 8" id="KW-0472">Membrane</keyword>
<keyword evidence="10" id="KW-0966">Cell projection</keyword>
<evidence type="ECO:0000256" key="4">
    <source>
        <dbReference type="ARBA" id="ARBA00022475"/>
    </source>
</evidence>
<evidence type="ECO:0000256" key="5">
    <source>
        <dbReference type="ARBA" id="ARBA00022692"/>
    </source>
</evidence>
<comment type="caution">
    <text evidence="10">The sequence shown here is derived from an EMBL/GenBank/DDBJ whole genome shotgun (WGS) entry which is preliminary data.</text>
</comment>
<evidence type="ECO:0000256" key="7">
    <source>
        <dbReference type="ARBA" id="ARBA00023136"/>
    </source>
</evidence>
<dbReference type="Pfam" id="PF01618">
    <property type="entry name" value="MotA_ExbB"/>
    <property type="match status" value="1"/>
</dbReference>
<dbReference type="InterPro" id="IPR047055">
    <property type="entry name" value="MotA-like"/>
</dbReference>
<organism evidence="10 11">
    <name type="scientific">Bacillus canaveralius</name>
    <dbReference type="NCBI Taxonomy" id="1403243"/>
    <lineage>
        <taxon>Bacteria</taxon>
        <taxon>Bacillati</taxon>
        <taxon>Bacillota</taxon>
        <taxon>Bacilli</taxon>
        <taxon>Bacillales</taxon>
        <taxon>Bacillaceae</taxon>
        <taxon>Bacillus</taxon>
    </lineage>
</organism>
<name>A0ABX4T143_9BACI</name>